<name>Q5CW43_CRYPI</name>
<feature type="non-terminal residue" evidence="4">
    <location>
        <position position="1"/>
    </location>
</feature>
<evidence type="ECO:0000313" key="5">
    <source>
        <dbReference type="Proteomes" id="UP000006726"/>
    </source>
</evidence>
<reference evidence="4 5" key="1">
    <citation type="journal article" date="2004" name="Science">
        <title>Complete genome sequence of the apicomplexan, Cryptosporidium parvum.</title>
        <authorList>
            <person name="Abrahamsen M.S."/>
            <person name="Templeton T.J."/>
            <person name="Enomoto S."/>
            <person name="Abrahante J.E."/>
            <person name="Zhu G."/>
            <person name="Lancto C.A."/>
            <person name="Deng M."/>
            <person name="Liu C."/>
            <person name="Widmer G."/>
            <person name="Tzipori S."/>
            <person name="Buck G.A."/>
            <person name="Xu P."/>
            <person name="Bankier A.T."/>
            <person name="Dear P.H."/>
            <person name="Konfortov B.A."/>
            <person name="Spriggs H.F."/>
            <person name="Iyer L."/>
            <person name="Anantharaman V."/>
            <person name="Aravind L."/>
            <person name="Kapur V."/>
        </authorList>
    </citation>
    <scope>NUCLEOTIDE SEQUENCE [LARGE SCALE GENOMIC DNA]</scope>
    <source>
        <strain evidence="5">Iowa II</strain>
    </source>
</reference>
<dbReference type="Proteomes" id="UP000006726">
    <property type="component" value="Chromosome 8"/>
</dbReference>
<dbReference type="InterPro" id="IPR056798">
    <property type="entry name" value="ADH_Fe_C"/>
</dbReference>
<evidence type="ECO:0000259" key="3">
    <source>
        <dbReference type="Pfam" id="PF25137"/>
    </source>
</evidence>
<dbReference type="KEGG" id="cpv:cgd8_1700"/>
<dbReference type="Gene3D" id="3.40.50.1970">
    <property type="match status" value="1"/>
</dbReference>
<organism evidence="4 5">
    <name type="scientific">Cryptosporidium parvum (strain Iowa II)</name>
    <dbReference type="NCBI Taxonomy" id="353152"/>
    <lineage>
        <taxon>Eukaryota</taxon>
        <taxon>Sar</taxon>
        <taxon>Alveolata</taxon>
        <taxon>Apicomplexa</taxon>
        <taxon>Conoidasida</taxon>
        <taxon>Coccidia</taxon>
        <taxon>Eucoccidiorida</taxon>
        <taxon>Eimeriorina</taxon>
        <taxon>Cryptosporidiidae</taxon>
        <taxon>Cryptosporidium</taxon>
    </lineage>
</organism>
<dbReference type="PANTHER" id="PTHR11496">
    <property type="entry name" value="ALCOHOL DEHYDROGENASE"/>
    <property type="match status" value="1"/>
</dbReference>
<accession>Q5CW43</accession>
<comment type="caution">
    <text evidence="4">The sequence shown here is derived from an EMBL/GenBank/DDBJ whole genome shotgun (WGS) entry which is preliminary data.</text>
</comment>
<dbReference type="InParanoid" id="Q5CW43"/>
<feature type="domain" description="Alcohol dehydrogenase iron-type/glycerol dehydrogenase GldA" evidence="2">
    <location>
        <begin position="19"/>
        <end position="194"/>
    </location>
</feature>
<keyword evidence="1" id="KW-0560">Oxidoreductase</keyword>
<dbReference type="GO" id="GO:0046872">
    <property type="term" value="F:metal ion binding"/>
    <property type="evidence" value="ECO:0007669"/>
    <property type="project" value="InterPro"/>
</dbReference>
<protein>
    <submittedName>
        <fullName evidence="4">NAD dependent dehydrogenase of possible bacterial origin</fullName>
    </submittedName>
</protein>
<dbReference type="InterPro" id="IPR001670">
    <property type="entry name" value="ADH_Fe/GldA"/>
</dbReference>
<evidence type="ECO:0000256" key="1">
    <source>
        <dbReference type="ARBA" id="ARBA00023002"/>
    </source>
</evidence>
<dbReference type="PANTHER" id="PTHR11496:SF83">
    <property type="entry name" value="HYDROXYACID-OXOACID TRANSHYDROGENASE, MITOCHONDRIAL"/>
    <property type="match status" value="1"/>
</dbReference>
<dbReference type="AlphaFoldDB" id="Q5CW43"/>
<evidence type="ECO:0000313" key="4">
    <source>
        <dbReference type="EMBL" id="EAK89684.1"/>
    </source>
</evidence>
<dbReference type="EMBL" id="AAEE01000003">
    <property type="protein sequence ID" value="EAK89684.1"/>
    <property type="molecule type" value="Genomic_DNA"/>
</dbReference>
<dbReference type="Pfam" id="PF00465">
    <property type="entry name" value="Fe-ADH"/>
    <property type="match status" value="1"/>
</dbReference>
<dbReference type="GO" id="GO:0004022">
    <property type="term" value="F:alcohol dehydrogenase (NAD+) activity"/>
    <property type="evidence" value="ECO:0007669"/>
    <property type="project" value="TreeGrafter"/>
</dbReference>
<feature type="domain" description="Fe-containing alcohol dehydrogenase-like C-terminal" evidence="3">
    <location>
        <begin position="209"/>
        <end position="354"/>
    </location>
</feature>
<dbReference type="Gene3D" id="1.20.1090.10">
    <property type="entry name" value="Dehydroquinate synthase-like - alpha domain"/>
    <property type="match status" value="1"/>
</dbReference>
<dbReference type="Pfam" id="PF25137">
    <property type="entry name" value="ADH_Fe_C"/>
    <property type="match status" value="1"/>
</dbReference>
<dbReference type="OrthoDB" id="339764at2759"/>
<dbReference type="GeneID" id="3374406"/>
<dbReference type="SUPFAM" id="SSF56796">
    <property type="entry name" value="Dehydroquinate synthase-like"/>
    <property type="match status" value="1"/>
</dbReference>
<dbReference type="RefSeq" id="XP_627076.1">
    <property type="nucleotide sequence ID" value="XM_627076.1"/>
</dbReference>
<dbReference type="InterPro" id="IPR039697">
    <property type="entry name" value="Alcohol_dehydrogenase_Fe"/>
</dbReference>
<keyword evidence="5" id="KW-1185">Reference proteome</keyword>
<evidence type="ECO:0000259" key="2">
    <source>
        <dbReference type="Pfam" id="PF00465"/>
    </source>
</evidence>
<dbReference type="STRING" id="353152.Q5CW43"/>
<dbReference type="OMA" id="GGHCMDI"/>
<sequence length="480" mass="52608">ILINIVVKIKKMLILTPIIYYNMDSFRDIISDLLDSNVGRAILVFSSAVKCQAMRVESMVKKNGIQIEFSELCESDANALSTILLQMKSYKPDCIIGMGGGHCMDIAKVLRVLYEDPNTTLRSLAMGTNNNDKEKSSKKAMIHRRGSLIKKLVCIPTTCGSGSEVTSTAVLRNDDGRQMIVSGVAFLPDISVIDSSFILTIPMFVASITGMRALLHGLESYISNSSNHYSSCMAIQSLRILFNSLTKAVIEKDISLLQEIHKAASISGVAISATDVGLGTILSRSISEVFTLPHGLIDSIVITQVLNFNIKKSQTVGPLIANLSVELGISNPEDSNSNKIQALLNRIDEIKKTLLLPDSLSSIHSSLSNFKSKGWFDPIGVKLSVFSQCIEIDNQEFINHVSGSFSISDKETRAYVTEENALRTIPILSKKSVIDNLNFNTLQMNLDRMISRALSDEAIHTNPATVTKEDLSTILKETWG</sequence>
<gene>
    <name evidence="4" type="ORF">cgd8_1700</name>
</gene>
<dbReference type="GO" id="GO:0005739">
    <property type="term" value="C:mitochondrion"/>
    <property type="evidence" value="ECO:0007669"/>
    <property type="project" value="TreeGrafter"/>
</dbReference>
<proteinExistence type="predicted"/>